<keyword evidence="2" id="KW-0472">Membrane</keyword>
<keyword evidence="2" id="KW-0812">Transmembrane</keyword>
<feature type="domain" description="PAS" evidence="3">
    <location>
        <begin position="476"/>
        <end position="546"/>
    </location>
</feature>
<evidence type="ECO:0000259" key="4">
    <source>
        <dbReference type="PROSITE" id="PS50113"/>
    </source>
</evidence>
<dbReference type="InterPro" id="IPR035965">
    <property type="entry name" value="PAS-like_dom_sf"/>
</dbReference>
<dbReference type="Pfam" id="PF13426">
    <property type="entry name" value="PAS_9"/>
    <property type="match status" value="1"/>
</dbReference>
<feature type="domain" description="PAS" evidence="3">
    <location>
        <begin position="350"/>
        <end position="421"/>
    </location>
</feature>
<dbReference type="PROSITE" id="PS51832">
    <property type="entry name" value="HD_GYP"/>
    <property type="match status" value="1"/>
</dbReference>
<dbReference type="GO" id="GO:0007165">
    <property type="term" value="P:signal transduction"/>
    <property type="evidence" value="ECO:0007669"/>
    <property type="project" value="InterPro"/>
</dbReference>
<dbReference type="PROSITE" id="PS50885">
    <property type="entry name" value="HAMP"/>
    <property type="match status" value="1"/>
</dbReference>
<dbReference type="SMART" id="SM00471">
    <property type="entry name" value="HDc"/>
    <property type="match status" value="1"/>
</dbReference>
<evidence type="ECO:0000259" key="5">
    <source>
        <dbReference type="PROSITE" id="PS50885"/>
    </source>
</evidence>
<dbReference type="OrthoDB" id="9798833at2"/>
<dbReference type="PANTHER" id="PTHR44757:SF2">
    <property type="entry name" value="BIOFILM ARCHITECTURE MAINTENANCE PROTEIN MBAA"/>
    <property type="match status" value="1"/>
</dbReference>
<dbReference type="InterPro" id="IPR000014">
    <property type="entry name" value="PAS"/>
</dbReference>
<dbReference type="InterPro" id="IPR001610">
    <property type="entry name" value="PAC"/>
</dbReference>
<accession>A0A2L2X9A2</accession>
<dbReference type="PANTHER" id="PTHR44757">
    <property type="entry name" value="DIGUANYLATE CYCLASE DGCP"/>
    <property type="match status" value="1"/>
</dbReference>
<dbReference type="PROSITE" id="PS50112">
    <property type="entry name" value="PAS"/>
    <property type="match status" value="3"/>
</dbReference>
<dbReference type="SMART" id="SM00267">
    <property type="entry name" value="GGDEF"/>
    <property type="match status" value="1"/>
</dbReference>
<dbReference type="InterPro" id="IPR000700">
    <property type="entry name" value="PAS-assoc_C"/>
</dbReference>
<dbReference type="CDD" id="cd00130">
    <property type="entry name" value="PAS"/>
    <property type="match status" value="2"/>
</dbReference>
<dbReference type="InterPro" id="IPR029787">
    <property type="entry name" value="Nucleotide_cyclase"/>
</dbReference>
<dbReference type="InterPro" id="IPR003660">
    <property type="entry name" value="HAMP_dom"/>
</dbReference>
<dbReference type="SMART" id="SM00091">
    <property type="entry name" value="PAS"/>
    <property type="match status" value="3"/>
</dbReference>
<evidence type="ECO:0000256" key="1">
    <source>
        <dbReference type="SAM" id="Coils"/>
    </source>
</evidence>
<dbReference type="Proteomes" id="UP000239549">
    <property type="component" value="Unassembled WGS sequence"/>
</dbReference>
<dbReference type="CDD" id="cd01949">
    <property type="entry name" value="GGDEF"/>
    <property type="match status" value="1"/>
</dbReference>
<evidence type="ECO:0000259" key="6">
    <source>
        <dbReference type="PROSITE" id="PS50887"/>
    </source>
</evidence>
<comment type="caution">
    <text evidence="8">The sequence shown here is derived from an EMBL/GenBank/DDBJ whole genome shotgun (WGS) entry which is preliminary data.</text>
</comment>
<feature type="transmembrane region" description="Helical" evidence="2">
    <location>
        <begin position="275"/>
        <end position="297"/>
    </location>
</feature>
<dbReference type="GO" id="GO:0006355">
    <property type="term" value="P:regulation of DNA-templated transcription"/>
    <property type="evidence" value="ECO:0007669"/>
    <property type="project" value="InterPro"/>
</dbReference>
<dbReference type="Gene3D" id="6.10.340.10">
    <property type="match status" value="1"/>
</dbReference>
<dbReference type="PROSITE" id="PS50113">
    <property type="entry name" value="PAC"/>
    <property type="match status" value="1"/>
</dbReference>
<dbReference type="InterPro" id="IPR007892">
    <property type="entry name" value="CHASE4"/>
</dbReference>
<feature type="coiled-coil region" evidence="1">
    <location>
        <begin position="586"/>
        <end position="613"/>
    </location>
</feature>
<dbReference type="SUPFAM" id="SSF55073">
    <property type="entry name" value="Nucleotide cyclase"/>
    <property type="match status" value="1"/>
</dbReference>
<dbReference type="Pfam" id="PF08447">
    <property type="entry name" value="PAS_3"/>
    <property type="match status" value="1"/>
</dbReference>
<keyword evidence="2" id="KW-1133">Transmembrane helix</keyword>
<dbReference type="InterPro" id="IPR003607">
    <property type="entry name" value="HD/PDEase_dom"/>
</dbReference>
<dbReference type="NCBIfam" id="TIGR00229">
    <property type="entry name" value="sensory_box"/>
    <property type="match status" value="3"/>
</dbReference>
<dbReference type="InterPro" id="IPR013655">
    <property type="entry name" value="PAS_fold_3"/>
</dbReference>
<dbReference type="Pfam" id="PF13487">
    <property type="entry name" value="HD_5"/>
    <property type="match status" value="1"/>
</dbReference>
<name>A0A2L2X9A2_9FIRM</name>
<gene>
    <name evidence="8" type="ORF">DCCM_0806</name>
</gene>
<keyword evidence="9" id="KW-1185">Reference proteome</keyword>
<sequence length="1065" mass="119201">MPLRKKALIIISATFVVVIAVLHIATYNILLKSYGKLEEQDTRHAVEQVRNVLSNELTALNATTGDWAAWDDTCRFIKDGNPGYIQTNLVESTYTVNKLNMIIFIDSTGHLVYGKSYDLANNRELALPTSLINNHLSKGSILLTHPNPNSSITGIIVLPEGPLLMSARPIVSSEYKGPICGTLIMGRYLDAALIDKIVDITKTPVTLGEFVNISSASDFSEAGRHLSAANPFYIKPQNEENVYGYALINDVYGKPGLILRAELHRDIYQRGLSTFNYIIAITLITALVLGTVIILILEKLVLSRLTFLSRRIGDIGNYSDISEPVKISGKDELSALADSINKMLRALMKSETRYKELVDTLPITIFEMDSRGYITFVNKYTSKLLGYTREELQSGFAGVNIIAPGDRLRAENNISRVLRGEVLGGRDYLARRKDGGSISVFIQTAPIMADGRITGIRGSAVDVSEIKNARKALRRSEERYRNILDSIEDGYIEVDITGNIVFVNESACRISGFDRDELIHSNYKKYTVPEIVPKVFEVFNGVYVSGKPSRLFDWQIVRKDGAKRYLEAYISLIWDKSGEKAGFRGIARDITERKEIEEKLRESEEKFRLLFENNPMGIYHFDKEGVVTDCNDKFLEIIGSTRDRVVGFHTLNLPGNKMVESIKKALAGEQSHYEGEYITYISQKNVLIKAEFAPIIIGHNSVIGGVCIVEDIMERKKAEERLKYLSYHDSLTNLNNRAYFEKEMNRLQEVRFSSMGIIICDVDGLKVVNDTLGHDAGDRLLVIAAGAIRDSFRKDDIVARIGGDEFAVLLPDSSKHAVENAICRLKKSIMNYNMTNTDMQLSISVGYAHADRNIPDLNDLFKAADNSMYREKLHSSHSARSAIVHTLMKALEARDFITEGHADRLQDIVARIATVLGLGEQKISDLRLLAQFHDIGKVGIPDRILFKPGLLTAEEFLEMKHHCEIGHRIALSSPDLAPIADWILKHHEWWDGRGYPLGISGGEIPLECRILSIADAYDAMVSDRPYRGALTGEKAMEELKRCAGIQFDPFLVDKFIEVFGNKNPA</sequence>
<feature type="domain" description="GGDEF" evidence="6">
    <location>
        <begin position="753"/>
        <end position="888"/>
    </location>
</feature>
<feature type="domain" description="HD-GYP" evidence="7">
    <location>
        <begin position="876"/>
        <end position="1065"/>
    </location>
</feature>
<feature type="domain" description="HAMP" evidence="5">
    <location>
        <begin position="299"/>
        <end position="352"/>
    </location>
</feature>
<dbReference type="Pfam" id="PF00989">
    <property type="entry name" value="PAS"/>
    <property type="match status" value="1"/>
</dbReference>
<dbReference type="PROSITE" id="PS50887">
    <property type="entry name" value="GGDEF"/>
    <property type="match status" value="1"/>
</dbReference>
<evidence type="ECO:0000313" key="9">
    <source>
        <dbReference type="Proteomes" id="UP000239549"/>
    </source>
</evidence>
<dbReference type="SUPFAM" id="SSF55785">
    <property type="entry name" value="PYP-like sensor domain (PAS domain)"/>
    <property type="match status" value="3"/>
</dbReference>
<dbReference type="GO" id="GO:0016020">
    <property type="term" value="C:membrane"/>
    <property type="evidence" value="ECO:0007669"/>
    <property type="project" value="InterPro"/>
</dbReference>
<reference evidence="9" key="1">
    <citation type="submission" date="2018-02" db="EMBL/GenBank/DDBJ databases">
        <title>Genome sequence of Desulfocucumis palustris strain NAW-5.</title>
        <authorList>
            <person name="Watanabe M."/>
            <person name="Kojima H."/>
            <person name="Fukui M."/>
        </authorList>
    </citation>
    <scope>NUCLEOTIDE SEQUENCE [LARGE SCALE GENOMIC DNA]</scope>
    <source>
        <strain evidence="9">NAW-5</strain>
    </source>
</reference>
<dbReference type="Gene3D" id="3.30.450.20">
    <property type="entry name" value="PAS domain"/>
    <property type="match status" value="3"/>
</dbReference>
<feature type="domain" description="PAS" evidence="3">
    <location>
        <begin position="603"/>
        <end position="647"/>
    </location>
</feature>
<feature type="domain" description="PAC" evidence="4">
    <location>
        <begin position="550"/>
        <end position="602"/>
    </location>
</feature>
<dbReference type="InterPro" id="IPR037522">
    <property type="entry name" value="HD_GYP_dom"/>
</dbReference>
<dbReference type="Gene3D" id="1.10.3210.10">
    <property type="entry name" value="Hypothetical protein af1432"/>
    <property type="match status" value="1"/>
</dbReference>
<dbReference type="SMART" id="SM00086">
    <property type="entry name" value="PAC"/>
    <property type="match status" value="2"/>
</dbReference>
<dbReference type="InterPro" id="IPR043128">
    <property type="entry name" value="Rev_trsase/Diguanyl_cyclase"/>
</dbReference>
<dbReference type="CDD" id="cd00077">
    <property type="entry name" value="HDc"/>
    <property type="match status" value="1"/>
</dbReference>
<evidence type="ECO:0000256" key="2">
    <source>
        <dbReference type="SAM" id="Phobius"/>
    </source>
</evidence>
<dbReference type="Gene3D" id="3.30.70.270">
    <property type="match status" value="1"/>
</dbReference>
<protein>
    <submittedName>
        <fullName evidence="8">Adenylate/guanylate cyclase</fullName>
    </submittedName>
</protein>
<feature type="transmembrane region" description="Helical" evidence="2">
    <location>
        <begin position="6"/>
        <end position="30"/>
    </location>
</feature>
<evidence type="ECO:0000259" key="7">
    <source>
        <dbReference type="PROSITE" id="PS51832"/>
    </source>
</evidence>
<dbReference type="RefSeq" id="WP_104371117.1">
    <property type="nucleotide sequence ID" value="NZ_BFAV01000045.1"/>
</dbReference>
<dbReference type="AlphaFoldDB" id="A0A2L2X9A2"/>
<dbReference type="SUPFAM" id="SSF109604">
    <property type="entry name" value="HD-domain/PDEase-like"/>
    <property type="match status" value="1"/>
</dbReference>
<evidence type="ECO:0000259" key="3">
    <source>
        <dbReference type="PROSITE" id="PS50112"/>
    </source>
</evidence>
<keyword evidence="1" id="KW-0175">Coiled coil</keyword>
<dbReference type="EMBL" id="BFAV01000045">
    <property type="protein sequence ID" value="GBF32610.1"/>
    <property type="molecule type" value="Genomic_DNA"/>
</dbReference>
<evidence type="ECO:0000313" key="8">
    <source>
        <dbReference type="EMBL" id="GBF32610.1"/>
    </source>
</evidence>
<proteinExistence type="predicted"/>
<dbReference type="InterPro" id="IPR013767">
    <property type="entry name" value="PAS_fold"/>
</dbReference>
<dbReference type="CDD" id="cd06225">
    <property type="entry name" value="HAMP"/>
    <property type="match status" value="1"/>
</dbReference>
<dbReference type="Pfam" id="PF00990">
    <property type="entry name" value="GGDEF"/>
    <property type="match status" value="1"/>
</dbReference>
<dbReference type="Pfam" id="PF05228">
    <property type="entry name" value="CHASE4"/>
    <property type="match status" value="1"/>
</dbReference>
<dbReference type="InterPro" id="IPR000160">
    <property type="entry name" value="GGDEF_dom"/>
</dbReference>
<organism evidence="8 9">
    <name type="scientific">Desulfocucumis palustris</name>
    <dbReference type="NCBI Taxonomy" id="1898651"/>
    <lineage>
        <taxon>Bacteria</taxon>
        <taxon>Bacillati</taxon>
        <taxon>Bacillota</taxon>
        <taxon>Clostridia</taxon>
        <taxon>Eubacteriales</taxon>
        <taxon>Desulfocucumaceae</taxon>
        <taxon>Desulfocucumis</taxon>
    </lineage>
</organism>
<dbReference type="InterPro" id="IPR052155">
    <property type="entry name" value="Biofilm_reg_signaling"/>
</dbReference>
<dbReference type="NCBIfam" id="TIGR00254">
    <property type="entry name" value="GGDEF"/>
    <property type="match status" value="1"/>
</dbReference>